<comment type="caution">
    <text evidence="2">The sequence shown here is derived from an EMBL/GenBank/DDBJ whole genome shotgun (WGS) entry which is preliminary data.</text>
</comment>
<dbReference type="InterPro" id="IPR033470">
    <property type="entry name" value="FakA-like_C"/>
</dbReference>
<dbReference type="Pfam" id="PF21645">
    <property type="entry name" value="FakA-like_M"/>
    <property type="match status" value="1"/>
</dbReference>
<accession>A0ABX4H421</accession>
<dbReference type="Pfam" id="PF13684">
    <property type="entry name" value="FakA-like_C"/>
    <property type="match status" value="1"/>
</dbReference>
<dbReference type="SMART" id="SM01121">
    <property type="entry name" value="Dak1_2"/>
    <property type="match status" value="1"/>
</dbReference>
<dbReference type="InterPro" id="IPR048394">
    <property type="entry name" value="FakA-like_M"/>
</dbReference>
<proteinExistence type="predicted"/>
<sequence length="555" mass="61935">MQHLLWKELKMKNKNVLNAFEFSRLFISGSNNLQNYKDEINHLNVFPVPDGDTGSNMSATTFEAADVIKNNQYNTMDELSSKISRQMLLSARGNSGVILSQIFKGFSLAFENKKEASLVDFINAINEAQKKAYESVLKPVEGTILTVIRETSERLVSKKNSYKNYGELLDDLVKVAEISLNNTPNHLKVLRDVGVVDSGGRGLLEIFKGMKAAVNDQDIQIKQSDEKHGGVLSIHEDVFEGEFGYCTEFILKLDKVENFKKEKWIEKFNKYADSLVVIQDDNILKVHGHTLRPGKLLDLVQGLGEFEKVKVDNMTLQAQNSRKNVESTQELLLAQEATKSAIISCNLGSGFVNEMKELGASQVIVSEQTQNPSAKEIIDAIRKTKAENVFILPNNGNVILAAEQAAQIIDDKVVQVIPTRNQVEGFIAIQHFSNENNLEDNLELIEEGLDDLNVVEVAQATKTTKFKGVKVDEGDYLCIVNGQVINTKSDKIKAAIYSLNEVITDKTEIAYIFYGDSVSLSDAQEIENYLNNNYDIVVEIKSGNQSIYQFSIGVK</sequence>
<dbReference type="InterPro" id="IPR004007">
    <property type="entry name" value="DhaL_dom"/>
</dbReference>
<organism evidence="2 3">
    <name type="scientific">Mycoplasmopsis agassizii</name>
    <dbReference type="NCBI Taxonomy" id="33922"/>
    <lineage>
        <taxon>Bacteria</taxon>
        <taxon>Bacillati</taxon>
        <taxon>Mycoplasmatota</taxon>
        <taxon>Mycoplasmoidales</taxon>
        <taxon>Metamycoplasmataceae</taxon>
        <taxon>Mycoplasmopsis</taxon>
    </lineage>
</organism>
<dbReference type="Pfam" id="PF02734">
    <property type="entry name" value="Dak2"/>
    <property type="match status" value="1"/>
</dbReference>
<evidence type="ECO:0000313" key="2">
    <source>
        <dbReference type="EMBL" id="PAF54635.1"/>
    </source>
</evidence>
<keyword evidence="3" id="KW-1185">Reference proteome</keyword>
<dbReference type="SMART" id="SM01120">
    <property type="entry name" value="Dak2"/>
    <property type="match status" value="1"/>
</dbReference>
<dbReference type="InterPro" id="IPR036117">
    <property type="entry name" value="DhaL_dom_sf"/>
</dbReference>
<dbReference type="PROSITE" id="PS51480">
    <property type="entry name" value="DHAL"/>
    <property type="match status" value="1"/>
</dbReference>
<dbReference type="Gene3D" id="1.25.40.340">
    <property type="match status" value="1"/>
</dbReference>
<protein>
    <recommendedName>
        <fullName evidence="1">DhaL domain-containing protein</fullName>
    </recommendedName>
</protein>
<gene>
    <name evidence="2" type="ORF">CJF60_02755</name>
</gene>
<evidence type="ECO:0000259" key="1">
    <source>
        <dbReference type="PROSITE" id="PS51480"/>
    </source>
</evidence>
<dbReference type="InterPro" id="IPR050270">
    <property type="entry name" value="DegV_domain_contain"/>
</dbReference>
<evidence type="ECO:0000313" key="3">
    <source>
        <dbReference type="Proteomes" id="UP000217033"/>
    </source>
</evidence>
<name>A0ABX4H421_9BACT</name>
<dbReference type="EMBL" id="NQMN01000002">
    <property type="protein sequence ID" value="PAF54635.1"/>
    <property type="molecule type" value="Genomic_DNA"/>
</dbReference>
<dbReference type="SUPFAM" id="SSF101473">
    <property type="entry name" value="DhaL-like"/>
    <property type="match status" value="1"/>
</dbReference>
<dbReference type="Proteomes" id="UP000217033">
    <property type="component" value="Unassembled WGS sequence"/>
</dbReference>
<dbReference type="NCBIfam" id="TIGR03599">
    <property type="entry name" value="YloV"/>
    <property type="match status" value="1"/>
</dbReference>
<reference evidence="2" key="1">
    <citation type="submission" date="2017-08" db="EMBL/GenBank/DDBJ databases">
        <authorList>
            <person name="Alvarez-Ponce D."/>
            <person name="Weitzman C.L."/>
            <person name="Tillett R.L."/>
            <person name="Sandmeier F.C."/>
            <person name="Tracy C.R."/>
        </authorList>
    </citation>
    <scope>NUCLEOTIDE SEQUENCE [LARGE SCALE GENOMIC DNA]</scope>
    <source>
        <strain evidence="2">PS6</strain>
    </source>
</reference>
<dbReference type="PANTHER" id="PTHR33434">
    <property type="entry name" value="DEGV DOMAIN-CONTAINING PROTEIN DR_1986-RELATED"/>
    <property type="match status" value="1"/>
</dbReference>
<feature type="domain" description="DhaL" evidence="1">
    <location>
        <begin position="20"/>
        <end position="212"/>
    </location>
</feature>
<dbReference type="InterPro" id="IPR019986">
    <property type="entry name" value="YloV-like"/>
</dbReference>
<dbReference type="PANTHER" id="PTHR33434:SF4">
    <property type="entry name" value="PHOSPHATASE PROTEIN"/>
    <property type="match status" value="1"/>
</dbReference>